<reference evidence="2 3" key="1">
    <citation type="journal article" date="2015" name="Genome Biol.">
        <title>Comparative genomics of Steinernema reveals deeply conserved gene regulatory networks.</title>
        <authorList>
            <person name="Dillman A.R."/>
            <person name="Macchietto M."/>
            <person name="Porter C.F."/>
            <person name="Rogers A."/>
            <person name="Williams B."/>
            <person name="Antoshechkin I."/>
            <person name="Lee M.M."/>
            <person name="Goodwin Z."/>
            <person name="Lu X."/>
            <person name="Lewis E.E."/>
            <person name="Goodrich-Blair H."/>
            <person name="Stock S.P."/>
            <person name="Adams B.J."/>
            <person name="Sternberg P.W."/>
            <person name="Mortazavi A."/>
        </authorList>
    </citation>
    <scope>NUCLEOTIDE SEQUENCE [LARGE SCALE GENOMIC DNA]</scope>
    <source>
        <strain evidence="2 3">ALL</strain>
    </source>
</reference>
<organism evidence="2 3">
    <name type="scientific">Steinernema carpocapsae</name>
    <name type="common">Entomopathogenic nematode</name>
    <dbReference type="NCBI Taxonomy" id="34508"/>
    <lineage>
        <taxon>Eukaryota</taxon>
        <taxon>Metazoa</taxon>
        <taxon>Ecdysozoa</taxon>
        <taxon>Nematoda</taxon>
        <taxon>Chromadorea</taxon>
        <taxon>Rhabditida</taxon>
        <taxon>Tylenchina</taxon>
        <taxon>Panagrolaimomorpha</taxon>
        <taxon>Strongyloidoidea</taxon>
        <taxon>Steinernematidae</taxon>
        <taxon>Steinernema</taxon>
    </lineage>
</organism>
<dbReference type="AlphaFoldDB" id="A0A4U5NWR3"/>
<evidence type="ECO:0000256" key="1">
    <source>
        <dbReference type="SAM" id="MobiDB-lite"/>
    </source>
</evidence>
<gene>
    <name evidence="2" type="ORF">L596_012338</name>
</gene>
<reference evidence="2 3" key="2">
    <citation type="journal article" date="2019" name="G3 (Bethesda)">
        <title>Hybrid Assembly of the Genome of the Entomopathogenic Nematode Steinernema carpocapsae Identifies the X-Chromosome.</title>
        <authorList>
            <person name="Serra L."/>
            <person name="Macchietto M."/>
            <person name="Macias-Munoz A."/>
            <person name="McGill C.J."/>
            <person name="Rodriguez I.M."/>
            <person name="Rodriguez B."/>
            <person name="Murad R."/>
            <person name="Mortazavi A."/>
        </authorList>
    </citation>
    <scope>NUCLEOTIDE SEQUENCE [LARGE SCALE GENOMIC DNA]</scope>
    <source>
        <strain evidence="2 3">ALL</strain>
    </source>
</reference>
<protein>
    <submittedName>
        <fullName evidence="2">Uncharacterized protein</fullName>
    </submittedName>
</protein>
<dbReference type="EMBL" id="AZBU02000003">
    <property type="protein sequence ID" value="TKR88037.1"/>
    <property type="molecule type" value="Genomic_DNA"/>
</dbReference>
<feature type="region of interest" description="Disordered" evidence="1">
    <location>
        <begin position="39"/>
        <end position="68"/>
    </location>
</feature>
<evidence type="ECO:0000313" key="3">
    <source>
        <dbReference type="Proteomes" id="UP000298663"/>
    </source>
</evidence>
<proteinExistence type="predicted"/>
<accession>A0A4U5NWR3</accession>
<comment type="caution">
    <text evidence="2">The sequence shown here is derived from an EMBL/GenBank/DDBJ whole genome shotgun (WGS) entry which is preliminary data.</text>
</comment>
<keyword evidence="3" id="KW-1185">Reference proteome</keyword>
<evidence type="ECO:0000313" key="2">
    <source>
        <dbReference type="EMBL" id="TKR88037.1"/>
    </source>
</evidence>
<name>A0A4U5NWR3_STECR</name>
<sequence length="68" mass="7811">MDFSAVRLILKRGKFVPNISAPAFQSGLRTAISFKVHQPQSDIVRPRDRKRPPRAYYPRYQAASVQKP</sequence>
<dbReference type="Proteomes" id="UP000298663">
    <property type="component" value="Unassembled WGS sequence"/>
</dbReference>
<feature type="compositionally biased region" description="Low complexity" evidence="1">
    <location>
        <begin position="54"/>
        <end position="68"/>
    </location>
</feature>